<feature type="coiled-coil region" evidence="1">
    <location>
        <begin position="85"/>
        <end position="119"/>
    </location>
</feature>
<keyword evidence="6" id="KW-1185">Reference proteome</keyword>
<evidence type="ECO:0000259" key="4">
    <source>
        <dbReference type="Pfam" id="PF13600"/>
    </source>
</evidence>
<accession>A0A3E1K7W6</accession>
<evidence type="ECO:0000256" key="1">
    <source>
        <dbReference type="SAM" id="Coils"/>
    </source>
</evidence>
<dbReference type="InterPro" id="IPR025554">
    <property type="entry name" value="DUF4140"/>
</dbReference>
<feature type="domain" description="DUF4139" evidence="3">
    <location>
        <begin position="209"/>
        <end position="525"/>
    </location>
</feature>
<keyword evidence="2" id="KW-0732">Signal</keyword>
<proteinExistence type="predicted"/>
<evidence type="ECO:0000313" key="5">
    <source>
        <dbReference type="EMBL" id="RFF30097.1"/>
    </source>
</evidence>
<protein>
    <submittedName>
        <fullName evidence="5">Mucoidy inhibitor MuiA family protein</fullName>
    </submittedName>
</protein>
<evidence type="ECO:0000259" key="3">
    <source>
        <dbReference type="Pfam" id="PF13598"/>
    </source>
</evidence>
<dbReference type="RefSeq" id="WP_116650966.1">
    <property type="nucleotide sequence ID" value="NZ_QUZK01000038.1"/>
</dbReference>
<feature type="domain" description="DUF4140" evidence="4">
    <location>
        <begin position="24"/>
        <end position="123"/>
    </location>
</feature>
<name>A0A3E1K7W6_9GAMM</name>
<organism evidence="5 6">
    <name type="scientific">Wenzhouxiangella sediminis</name>
    <dbReference type="NCBI Taxonomy" id="1792836"/>
    <lineage>
        <taxon>Bacteria</taxon>
        <taxon>Pseudomonadati</taxon>
        <taxon>Pseudomonadota</taxon>
        <taxon>Gammaproteobacteria</taxon>
        <taxon>Chromatiales</taxon>
        <taxon>Wenzhouxiangellaceae</taxon>
        <taxon>Wenzhouxiangella</taxon>
    </lineage>
</organism>
<feature type="coiled-coil region" evidence="1">
    <location>
        <begin position="153"/>
        <end position="194"/>
    </location>
</feature>
<evidence type="ECO:0000256" key="2">
    <source>
        <dbReference type="SAM" id="SignalP"/>
    </source>
</evidence>
<reference evidence="5 6" key="1">
    <citation type="submission" date="2018-08" db="EMBL/GenBank/DDBJ databases">
        <title>Wenzhouxiangella salilacus sp. nov., a novel bacterium isolated from a saline lake in Xinjiang Province, China.</title>
        <authorList>
            <person name="Han S."/>
        </authorList>
    </citation>
    <scope>NUCLEOTIDE SEQUENCE [LARGE SCALE GENOMIC DNA]</scope>
    <source>
        <strain evidence="5 6">XDB06</strain>
    </source>
</reference>
<dbReference type="NCBIfam" id="TIGR02231">
    <property type="entry name" value="mucoidy inhibitor MuiA family protein"/>
    <property type="match status" value="1"/>
</dbReference>
<dbReference type="Pfam" id="PF13600">
    <property type="entry name" value="DUF4140"/>
    <property type="match status" value="1"/>
</dbReference>
<dbReference type="InterPro" id="IPR011935">
    <property type="entry name" value="CHP02231"/>
</dbReference>
<dbReference type="PANTHER" id="PTHR31005:SF8">
    <property type="entry name" value="DUF4139 DOMAIN-CONTAINING PROTEIN"/>
    <property type="match status" value="1"/>
</dbReference>
<dbReference type="Proteomes" id="UP000260351">
    <property type="component" value="Unassembled WGS sequence"/>
</dbReference>
<evidence type="ECO:0000313" key="6">
    <source>
        <dbReference type="Proteomes" id="UP000260351"/>
    </source>
</evidence>
<dbReference type="AlphaFoldDB" id="A0A3E1K7W6"/>
<gene>
    <name evidence="5" type="ORF">DZC52_09795</name>
</gene>
<sequence length="533" mass="59092">MLRFVSILVSLSWFLPASASVDSVTVFPDRATVTRVFEVDIEAGSGKLTRSDLPIGLSRDSLRIAATGPDGLRLGAYQLETVRGSERVSERARELERRLQELRDEMSGVDDDIEAREMQLSLLRSLANGAGQGDGKLSLDGWSQAVETVGSGAEEVLSARRRLQLERRELQKEVQRLEQELADLGQRQQDTLALELAYESASAGTARFTVEYTVGGAYWRPVYEWRLDTGADALQIVQFAEVRQRTGEDWSDAELSLSLSRPSAGGRLPEVSPWWIDVVQPEPEGKAEDLDRVRVTGSRIQRSEMEFAAAPAAEAGWDSAELVGNEYTQAYRVPGRASVAADNQPHRFRLDEHRLDVALSARTVPRYQPTVWLYAEGDWEGELALPPGSVTLYQDGTLVGQTRFVGVAPGEELASSFGVDDRITVEYEMVRDDRATEGMLRKSNVLTRVHRISVSNGHSRAIDLTVFDAMPVSRDERIEVSLTDSSTRPDRRDVDDRPGVLAWDREVSAGGELNLTVGYRLSFPEDLPGVQGW</sequence>
<dbReference type="InterPro" id="IPR037291">
    <property type="entry name" value="DUF4139"/>
</dbReference>
<dbReference type="Pfam" id="PF13598">
    <property type="entry name" value="DUF4139"/>
    <property type="match status" value="1"/>
</dbReference>
<feature type="signal peptide" evidence="2">
    <location>
        <begin position="1"/>
        <end position="19"/>
    </location>
</feature>
<dbReference type="OrthoDB" id="9777444at2"/>
<comment type="caution">
    <text evidence="5">The sequence shown here is derived from an EMBL/GenBank/DDBJ whole genome shotgun (WGS) entry which is preliminary data.</text>
</comment>
<dbReference type="PANTHER" id="PTHR31005">
    <property type="entry name" value="DUF4139 DOMAIN-CONTAINING PROTEIN"/>
    <property type="match status" value="1"/>
</dbReference>
<feature type="chain" id="PRO_5017654050" evidence="2">
    <location>
        <begin position="20"/>
        <end position="533"/>
    </location>
</feature>
<dbReference type="EMBL" id="QUZK01000038">
    <property type="protein sequence ID" value="RFF30097.1"/>
    <property type="molecule type" value="Genomic_DNA"/>
</dbReference>
<keyword evidence="1" id="KW-0175">Coiled coil</keyword>